<keyword evidence="1" id="KW-0472">Membrane</keyword>
<evidence type="ECO:0000313" key="3">
    <source>
        <dbReference type="Proteomes" id="UP000294530"/>
    </source>
</evidence>
<gene>
    <name evidence="2" type="ORF">CCR75_000773</name>
</gene>
<reference evidence="2 3" key="1">
    <citation type="journal article" date="2021" name="Genome Biol.">
        <title>AFLAP: assembly-free linkage analysis pipeline using k-mers from genome sequencing data.</title>
        <authorList>
            <person name="Fletcher K."/>
            <person name="Zhang L."/>
            <person name="Gil J."/>
            <person name="Han R."/>
            <person name="Cavanaugh K."/>
            <person name="Michelmore R."/>
        </authorList>
    </citation>
    <scope>NUCLEOTIDE SEQUENCE [LARGE SCALE GENOMIC DNA]</scope>
    <source>
        <strain evidence="2 3">SF5</strain>
    </source>
</reference>
<name>A0A976IHZ8_BRELC</name>
<dbReference type="KEGG" id="blac:94344550"/>
<accession>A0A976IHZ8</accession>
<feature type="transmembrane region" description="Helical" evidence="1">
    <location>
        <begin position="156"/>
        <end position="177"/>
    </location>
</feature>
<keyword evidence="3" id="KW-1185">Reference proteome</keyword>
<evidence type="ECO:0000256" key="1">
    <source>
        <dbReference type="SAM" id="Phobius"/>
    </source>
</evidence>
<keyword evidence="1" id="KW-1133">Transmembrane helix</keyword>
<protein>
    <submittedName>
        <fullName evidence="2">Uncharacterized protein</fullName>
    </submittedName>
</protein>
<dbReference type="EMBL" id="SHOA02000012">
    <property type="protein sequence ID" value="TDH72156.1"/>
    <property type="molecule type" value="Genomic_DNA"/>
</dbReference>
<dbReference type="Proteomes" id="UP000294530">
    <property type="component" value="Unassembled WGS sequence"/>
</dbReference>
<keyword evidence="1" id="KW-0812">Transmembrane</keyword>
<organism evidence="2 3">
    <name type="scientific">Bremia lactucae</name>
    <name type="common">Lettuce downy mildew</name>
    <dbReference type="NCBI Taxonomy" id="4779"/>
    <lineage>
        <taxon>Eukaryota</taxon>
        <taxon>Sar</taxon>
        <taxon>Stramenopiles</taxon>
        <taxon>Oomycota</taxon>
        <taxon>Peronosporomycetes</taxon>
        <taxon>Peronosporales</taxon>
        <taxon>Peronosporaceae</taxon>
        <taxon>Bremia</taxon>
    </lineage>
</organism>
<sequence length="178" mass="19567">MQTLAAKNETLEYQVQNCGIFGHFLAKTCPFETILPITRCAVSTSEVPMQTAIDGVLWAEDGQSATIPEPILRRHGKRETLALFCSAYRGHNIHRLRVVSTTYRLFILPCRGVVDTVPRFLETNGALTDMTLCPATEGAVMKAWLEQEAAPVPETFSITAIVLLILIILPSTVLALVV</sequence>
<comment type="caution">
    <text evidence="2">The sequence shown here is derived from an EMBL/GenBank/DDBJ whole genome shotgun (WGS) entry which is preliminary data.</text>
</comment>
<dbReference type="RefSeq" id="XP_067821655.1">
    <property type="nucleotide sequence ID" value="XM_067958879.1"/>
</dbReference>
<evidence type="ECO:0000313" key="2">
    <source>
        <dbReference type="EMBL" id="TDH72156.1"/>
    </source>
</evidence>
<dbReference type="AlphaFoldDB" id="A0A976IHZ8"/>
<proteinExistence type="predicted"/>
<dbReference type="GeneID" id="94344550"/>